<protein>
    <submittedName>
        <fullName evidence="2">Uncharacterized protein</fullName>
    </submittedName>
</protein>
<dbReference type="Proteomes" id="UP000255326">
    <property type="component" value="Unassembled WGS sequence"/>
</dbReference>
<feature type="transmembrane region" description="Helical" evidence="1">
    <location>
        <begin position="37"/>
        <end position="55"/>
    </location>
</feature>
<dbReference type="AlphaFoldDB" id="A0A370GQM5"/>
<evidence type="ECO:0000313" key="2">
    <source>
        <dbReference type="EMBL" id="RDI44263.1"/>
    </source>
</evidence>
<keyword evidence="1" id="KW-0472">Membrane</keyword>
<dbReference type="OrthoDB" id="2969610at2"/>
<gene>
    <name evidence="2" type="ORF">DFR59_103334</name>
</gene>
<sequence length="79" mass="9019">MKQRYLLCLLLSGLLLYYGLPNLDFHSGGMEGIFTLAWAVFALFVILGNLSALLYSPKKNKSWVNAKTNKEDKRKMRAH</sequence>
<dbReference type="RefSeq" id="WP_114745134.1">
    <property type="nucleotide sequence ID" value="NZ_QQAY01000003.1"/>
</dbReference>
<organism evidence="2 3">
    <name type="scientific">Falsibacillus pallidus</name>
    <dbReference type="NCBI Taxonomy" id="493781"/>
    <lineage>
        <taxon>Bacteria</taxon>
        <taxon>Bacillati</taxon>
        <taxon>Bacillota</taxon>
        <taxon>Bacilli</taxon>
        <taxon>Bacillales</taxon>
        <taxon>Bacillaceae</taxon>
        <taxon>Falsibacillus</taxon>
    </lineage>
</organism>
<keyword evidence="1" id="KW-1133">Transmembrane helix</keyword>
<keyword evidence="1" id="KW-0812">Transmembrane</keyword>
<evidence type="ECO:0000313" key="3">
    <source>
        <dbReference type="Proteomes" id="UP000255326"/>
    </source>
</evidence>
<accession>A0A370GQM5</accession>
<keyword evidence="3" id="KW-1185">Reference proteome</keyword>
<evidence type="ECO:0000256" key="1">
    <source>
        <dbReference type="SAM" id="Phobius"/>
    </source>
</evidence>
<name>A0A370GQM5_9BACI</name>
<dbReference type="EMBL" id="QQAY01000003">
    <property type="protein sequence ID" value="RDI44263.1"/>
    <property type="molecule type" value="Genomic_DNA"/>
</dbReference>
<comment type="caution">
    <text evidence="2">The sequence shown here is derived from an EMBL/GenBank/DDBJ whole genome shotgun (WGS) entry which is preliminary data.</text>
</comment>
<proteinExistence type="predicted"/>
<reference evidence="2 3" key="1">
    <citation type="submission" date="2018-07" db="EMBL/GenBank/DDBJ databases">
        <title>Genomic Encyclopedia of Type Strains, Phase IV (KMG-IV): sequencing the most valuable type-strain genomes for metagenomic binning, comparative biology and taxonomic classification.</title>
        <authorList>
            <person name="Goeker M."/>
        </authorList>
    </citation>
    <scope>NUCLEOTIDE SEQUENCE [LARGE SCALE GENOMIC DNA]</scope>
    <source>
        <strain evidence="2 3">DSM 25281</strain>
    </source>
</reference>